<dbReference type="Proteomes" id="UP000186817">
    <property type="component" value="Unassembled WGS sequence"/>
</dbReference>
<protein>
    <submittedName>
        <fullName evidence="1">Uncharacterized protein</fullName>
    </submittedName>
</protein>
<dbReference type="OrthoDB" id="428194at2759"/>
<evidence type="ECO:0000313" key="2">
    <source>
        <dbReference type="Proteomes" id="UP000186817"/>
    </source>
</evidence>
<accession>A0A1Q9F3V9</accession>
<proteinExistence type="predicted"/>
<organism evidence="1 2">
    <name type="scientific">Symbiodinium microadriaticum</name>
    <name type="common">Dinoflagellate</name>
    <name type="synonym">Zooxanthella microadriatica</name>
    <dbReference type="NCBI Taxonomy" id="2951"/>
    <lineage>
        <taxon>Eukaryota</taxon>
        <taxon>Sar</taxon>
        <taxon>Alveolata</taxon>
        <taxon>Dinophyceae</taxon>
        <taxon>Suessiales</taxon>
        <taxon>Symbiodiniaceae</taxon>
        <taxon>Symbiodinium</taxon>
    </lineage>
</organism>
<comment type="caution">
    <text evidence="1">The sequence shown here is derived from an EMBL/GenBank/DDBJ whole genome shotgun (WGS) entry which is preliminary data.</text>
</comment>
<keyword evidence="2" id="KW-1185">Reference proteome</keyword>
<dbReference type="EMBL" id="LSRX01000016">
    <property type="protein sequence ID" value="OLQ14360.1"/>
    <property type="molecule type" value="Genomic_DNA"/>
</dbReference>
<gene>
    <name evidence="1" type="ORF">AK812_SmicGene1512</name>
</gene>
<sequence>MMAKTTKIFQKAQVWPLRMWMKKELLSTCKDPIATTTLYFAVPVNNKKAATMLKIVTDAKEHWPTAVQYAAAQQLRGQLGVLFPMRVAYGTKVYVLQDSPALDEVAPPAVVSFTTTSVLYDAPQTPNGLEDAEYQAKYLRDSHNERHTYNYVMELKTKSLDLFGGFAGAYKLNAVDQKYLESLQFPLAQVEEGAKLVALLVTVRDSEMQNMIIAHQEKTWALRQGSAEPDMWLLYEVGARIDQQPDGLILVYVENLLLCGPLWLVRAVSAAIRAVWKASELELLDADHVRFAPKELVTFTALEGENSGNEEEIKQAQKIALRIDLQRTQNLALALLARIQKPLWTGGCDVEPLALRLRLTSM</sequence>
<reference evidence="1 2" key="1">
    <citation type="submission" date="2016-02" db="EMBL/GenBank/DDBJ databases">
        <title>Genome analysis of coral dinoflagellate symbionts highlights evolutionary adaptations to a symbiotic lifestyle.</title>
        <authorList>
            <person name="Aranda M."/>
            <person name="Li Y."/>
            <person name="Liew Y.J."/>
            <person name="Baumgarten S."/>
            <person name="Simakov O."/>
            <person name="Wilson M."/>
            <person name="Piel J."/>
            <person name="Ashoor H."/>
            <person name="Bougouffa S."/>
            <person name="Bajic V.B."/>
            <person name="Ryu T."/>
            <person name="Ravasi T."/>
            <person name="Bayer T."/>
            <person name="Micklem G."/>
            <person name="Kim H."/>
            <person name="Bhak J."/>
            <person name="Lajeunesse T.C."/>
            <person name="Voolstra C.R."/>
        </authorList>
    </citation>
    <scope>NUCLEOTIDE SEQUENCE [LARGE SCALE GENOMIC DNA]</scope>
    <source>
        <strain evidence="1 2">CCMP2467</strain>
    </source>
</reference>
<evidence type="ECO:0000313" key="1">
    <source>
        <dbReference type="EMBL" id="OLQ14360.1"/>
    </source>
</evidence>
<dbReference type="AlphaFoldDB" id="A0A1Q9F3V9"/>
<name>A0A1Q9F3V9_SYMMI</name>